<reference evidence="1" key="1">
    <citation type="submission" date="2020-08" db="EMBL/GenBank/DDBJ databases">
        <title>Multicomponent nature underlies the extraordinary mechanical properties of spider dragline silk.</title>
        <authorList>
            <person name="Kono N."/>
            <person name="Nakamura H."/>
            <person name="Mori M."/>
            <person name="Yoshida Y."/>
            <person name="Ohtoshi R."/>
            <person name="Malay A.D."/>
            <person name="Moran D.A.P."/>
            <person name="Tomita M."/>
            <person name="Numata K."/>
            <person name="Arakawa K."/>
        </authorList>
    </citation>
    <scope>NUCLEOTIDE SEQUENCE</scope>
</reference>
<sequence length="129" mass="14610">MVNSRKTGQNIRRHYKATTVSFLREQLKSANIYNKSSACLSAYESSNTLASHQSVPIYIALLALQKKPKLADQRPSLRKSATKNTDTYPLATKQLECNIFINDFVMEVHTEPEELALEMKNLVDLILIP</sequence>
<accession>A0A8X6NNW5</accession>
<organism evidence="1 2">
    <name type="scientific">Nephila pilipes</name>
    <name type="common">Giant wood spider</name>
    <name type="synonym">Nephila maculata</name>
    <dbReference type="NCBI Taxonomy" id="299642"/>
    <lineage>
        <taxon>Eukaryota</taxon>
        <taxon>Metazoa</taxon>
        <taxon>Ecdysozoa</taxon>
        <taxon>Arthropoda</taxon>
        <taxon>Chelicerata</taxon>
        <taxon>Arachnida</taxon>
        <taxon>Araneae</taxon>
        <taxon>Araneomorphae</taxon>
        <taxon>Entelegynae</taxon>
        <taxon>Araneoidea</taxon>
        <taxon>Nephilidae</taxon>
        <taxon>Nephila</taxon>
    </lineage>
</organism>
<protein>
    <submittedName>
        <fullName evidence="1">Uncharacterized protein</fullName>
    </submittedName>
</protein>
<evidence type="ECO:0000313" key="2">
    <source>
        <dbReference type="Proteomes" id="UP000887013"/>
    </source>
</evidence>
<comment type="caution">
    <text evidence="1">The sequence shown here is derived from an EMBL/GenBank/DDBJ whole genome shotgun (WGS) entry which is preliminary data.</text>
</comment>
<dbReference type="EMBL" id="BMAW01059957">
    <property type="protein sequence ID" value="GFT23761.1"/>
    <property type="molecule type" value="Genomic_DNA"/>
</dbReference>
<proteinExistence type="predicted"/>
<gene>
    <name evidence="1" type="ORF">NPIL_653811</name>
</gene>
<dbReference type="AlphaFoldDB" id="A0A8X6NNW5"/>
<name>A0A8X6NNW5_NEPPI</name>
<dbReference type="Proteomes" id="UP000887013">
    <property type="component" value="Unassembled WGS sequence"/>
</dbReference>
<keyword evidence="2" id="KW-1185">Reference proteome</keyword>
<evidence type="ECO:0000313" key="1">
    <source>
        <dbReference type="EMBL" id="GFT23761.1"/>
    </source>
</evidence>